<sequence length="140" mass="14464">MRSRRLGLPAVAAAGGAVYAVGVLSWMVSNGVYFDGDPGSTAAGVGYALGGLWLTAAVPLYLLGRASVASPLLVTALSLASTAFRWAVGTHLHPLTSHLTVWPLLFALAMGAGAVEALLRSGADRLLGVGGLRRLWRRPD</sequence>
<keyword evidence="1" id="KW-0472">Membrane</keyword>
<proteinExistence type="predicted"/>
<reference evidence="2 3" key="1">
    <citation type="submission" date="2024-06" db="EMBL/GenBank/DDBJ databases">
        <title>Halorubrum miltondacostae sp. nov., a potential PHA producer isolated from an inland solar saltern in Rio Maior, Portugal.</title>
        <authorList>
            <person name="Albuquerque L."/>
            <person name="Viver T."/>
            <person name="Barroso C."/>
            <person name="Claudino R."/>
            <person name="Galvan M."/>
            <person name="Simoes G."/>
            <person name="Lobo Da Cunha A."/>
            <person name="Egas C."/>
        </authorList>
    </citation>
    <scope>NUCLEOTIDE SEQUENCE [LARGE SCALE GENOMIC DNA]</scope>
    <source>
        <strain evidence="2 3">RMP-11</strain>
    </source>
</reference>
<evidence type="ECO:0000313" key="2">
    <source>
        <dbReference type="EMBL" id="MEZ3163009.1"/>
    </source>
</evidence>
<name>A0ABD5LYB6_9EURY</name>
<evidence type="ECO:0000256" key="1">
    <source>
        <dbReference type="SAM" id="Phobius"/>
    </source>
</evidence>
<keyword evidence="1" id="KW-0812">Transmembrane</keyword>
<dbReference type="Proteomes" id="UP001567572">
    <property type="component" value="Unassembled WGS sequence"/>
</dbReference>
<feature type="transmembrane region" description="Helical" evidence="1">
    <location>
        <begin position="70"/>
        <end position="88"/>
    </location>
</feature>
<keyword evidence="3" id="KW-1185">Reference proteome</keyword>
<feature type="transmembrane region" description="Helical" evidence="1">
    <location>
        <begin position="100"/>
        <end position="119"/>
    </location>
</feature>
<dbReference type="RefSeq" id="WP_371160169.1">
    <property type="nucleotide sequence ID" value="NZ_JBEDNX010000001.1"/>
</dbReference>
<evidence type="ECO:0000313" key="3">
    <source>
        <dbReference type="Proteomes" id="UP001567572"/>
    </source>
</evidence>
<dbReference type="EMBL" id="JBEDNY010000001">
    <property type="protein sequence ID" value="MEZ3163009.1"/>
    <property type="molecule type" value="Genomic_DNA"/>
</dbReference>
<gene>
    <name evidence="2" type="ORF">ABNG04_03795</name>
</gene>
<feature type="transmembrane region" description="Helical" evidence="1">
    <location>
        <begin position="44"/>
        <end position="63"/>
    </location>
</feature>
<comment type="caution">
    <text evidence="2">The sequence shown here is derived from an EMBL/GenBank/DDBJ whole genome shotgun (WGS) entry which is preliminary data.</text>
</comment>
<organism evidence="2 3">
    <name type="scientific">Halorubrum miltondacostae</name>
    <dbReference type="NCBI Taxonomy" id="3076378"/>
    <lineage>
        <taxon>Archaea</taxon>
        <taxon>Methanobacteriati</taxon>
        <taxon>Methanobacteriota</taxon>
        <taxon>Stenosarchaea group</taxon>
        <taxon>Halobacteria</taxon>
        <taxon>Halobacteriales</taxon>
        <taxon>Haloferacaceae</taxon>
        <taxon>Halorubrum</taxon>
    </lineage>
</organism>
<protein>
    <submittedName>
        <fullName evidence="2">Uncharacterized protein</fullName>
    </submittedName>
</protein>
<dbReference type="AlphaFoldDB" id="A0ABD5LYB6"/>
<accession>A0ABD5LYB6</accession>
<keyword evidence="1" id="KW-1133">Transmembrane helix</keyword>